<dbReference type="Gene3D" id="3.40.50.1820">
    <property type="entry name" value="alpha/beta hydrolase"/>
    <property type="match status" value="1"/>
</dbReference>
<dbReference type="PANTHER" id="PTHR48081">
    <property type="entry name" value="AB HYDROLASE SUPERFAMILY PROTEIN C4A8.06C"/>
    <property type="match status" value="1"/>
</dbReference>
<dbReference type="InterPro" id="IPR029058">
    <property type="entry name" value="AB_hydrolase_fold"/>
</dbReference>
<dbReference type="InterPro" id="IPR013094">
    <property type="entry name" value="AB_hydrolase_3"/>
</dbReference>
<dbReference type="GO" id="GO:0016787">
    <property type="term" value="F:hydrolase activity"/>
    <property type="evidence" value="ECO:0007669"/>
    <property type="project" value="UniProtKB-KW"/>
</dbReference>
<accession>A0A0R2C749</accession>
<proteinExistence type="predicted"/>
<comment type="caution">
    <text evidence="3">The sequence shown here is derived from an EMBL/GenBank/DDBJ whole genome shotgun (WGS) entry which is preliminary data.</text>
</comment>
<dbReference type="AlphaFoldDB" id="A0A0R2C749"/>
<organism evidence="3 4">
    <name type="scientific">Lacticaseibacillus thailandensis DSM 22698 = JCM 13996</name>
    <dbReference type="NCBI Taxonomy" id="1423810"/>
    <lineage>
        <taxon>Bacteria</taxon>
        <taxon>Bacillati</taxon>
        <taxon>Bacillota</taxon>
        <taxon>Bacilli</taxon>
        <taxon>Lactobacillales</taxon>
        <taxon>Lactobacillaceae</taxon>
        <taxon>Lacticaseibacillus</taxon>
    </lineage>
</organism>
<evidence type="ECO:0000256" key="1">
    <source>
        <dbReference type="ARBA" id="ARBA00022801"/>
    </source>
</evidence>
<dbReference type="EMBL" id="AYZK01000002">
    <property type="protein sequence ID" value="KRM87464.1"/>
    <property type="molecule type" value="Genomic_DNA"/>
</dbReference>
<protein>
    <submittedName>
        <fullName evidence="3">Esterase lipase</fullName>
    </submittedName>
</protein>
<dbReference type="SUPFAM" id="SSF53474">
    <property type="entry name" value="alpha/beta-Hydrolases"/>
    <property type="match status" value="1"/>
</dbReference>
<keyword evidence="1" id="KW-0378">Hydrolase</keyword>
<gene>
    <name evidence="3" type="ORF">FD19_GL000969</name>
</gene>
<dbReference type="STRING" id="1423810.FD19_GL000969"/>
<evidence type="ECO:0000313" key="3">
    <source>
        <dbReference type="EMBL" id="KRM87464.1"/>
    </source>
</evidence>
<keyword evidence="4" id="KW-1185">Reference proteome</keyword>
<evidence type="ECO:0000313" key="4">
    <source>
        <dbReference type="Proteomes" id="UP000051789"/>
    </source>
</evidence>
<evidence type="ECO:0000259" key="2">
    <source>
        <dbReference type="Pfam" id="PF07859"/>
    </source>
</evidence>
<dbReference type="PANTHER" id="PTHR48081:SF8">
    <property type="entry name" value="ALPHA_BETA HYDROLASE FOLD-3 DOMAIN-CONTAINING PROTEIN-RELATED"/>
    <property type="match status" value="1"/>
</dbReference>
<dbReference type="InterPro" id="IPR050300">
    <property type="entry name" value="GDXG_lipolytic_enzyme"/>
</dbReference>
<feature type="domain" description="Alpha/beta hydrolase fold-3" evidence="2">
    <location>
        <begin position="64"/>
        <end position="270"/>
    </location>
</feature>
<name>A0A0R2C749_9LACO</name>
<sequence>MVPYFTPRAFKLSNLLIKPLKGLFSHDMRVTQVDILRPAGSSVSGDLRLCVYRPLLQPTAQPGMLWIHGGGFALGAPETETGFIRKFVVERGCTVVAPDYCLSTQAPYPAALEDCYLALVWTQQHATELNIRSNQLMVGGDSAGGGLTAAVAIRAQDRGQVAIAYQMPLYPMLDDRMTTASMQDNDAPVWNYKSNDNGWKLYLGDLFGTDQVPADAAPAREQDFRGLPPAFTFVGSIESFRDATVTYMQKLYAAGVPTECHVLKGCYHGFDIIAPNSPQAQYAHRLMMASFDYATRHYFAEQPGR</sequence>
<dbReference type="Proteomes" id="UP000051789">
    <property type="component" value="Unassembled WGS sequence"/>
</dbReference>
<reference evidence="3 4" key="1">
    <citation type="journal article" date="2015" name="Genome Announc.">
        <title>Expanding the biotechnology potential of lactobacilli through comparative genomics of 213 strains and associated genera.</title>
        <authorList>
            <person name="Sun Z."/>
            <person name="Harris H.M."/>
            <person name="McCann A."/>
            <person name="Guo C."/>
            <person name="Argimon S."/>
            <person name="Zhang W."/>
            <person name="Yang X."/>
            <person name="Jeffery I.B."/>
            <person name="Cooney J.C."/>
            <person name="Kagawa T.F."/>
            <person name="Liu W."/>
            <person name="Song Y."/>
            <person name="Salvetti E."/>
            <person name="Wrobel A."/>
            <person name="Rasinkangas P."/>
            <person name="Parkhill J."/>
            <person name="Rea M.C."/>
            <person name="O'Sullivan O."/>
            <person name="Ritari J."/>
            <person name="Douillard F.P."/>
            <person name="Paul Ross R."/>
            <person name="Yang R."/>
            <person name="Briner A.E."/>
            <person name="Felis G.E."/>
            <person name="de Vos W.M."/>
            <person name="Barrangou R."/>
            <person name="Klaenhammer T.R."/>
            <person name="Caufield P.W."/>
            <person name="Cui Y."/>
            <person name="Zhang H."/>
            <person name="O'Toole P.W."/>
        </authorList>
    </citation>
    <scope>NUCLEOTIDE SEQUENCE [LARGE SCALE GENOMIC DNA]</scope>
    <source>
        <strain evidence="3 4">DSM 22698</strain>
    </source>
</reference>
<dbReference type="Pfam" id="PF07859">
    <property type="entry name" value="Abhydrolase_3"/>
    <property type="match status" value="1"/>
</dbReference>
<dbReference type="PATRIC" id="fig|1423810.4.peg.993"/>